<organism evidence="2 3">
    <name type="scientific">Paenibacillus aceris</name>
    <dbReference type="NCBI Taxonomy" id="869555"/>
    <lineage>
        <taxon>Bacteria</taxon>
        <taxon>Bacillati</taxon>
        <taxon>Bacillota</taxon>
        <taxon>Bacilli</taxon>
        <taxon>Bacillales</taxon>
        <taxon>Paenibacillaceae</taxon>
        <taxon>Paenibacillus</taxon>
    </lineage>
</organism>
<dbReference type="Proteomes" id="UP001519344">
    <property type="component" value="Unassembled WGS sequence"/>
</dbReference>
<comment type="caution">
    <text evidence="2">The sequence shown here is derived from an EMBL/GenBank/DDBJ whole genome shotgun (WGS) entry which is preliminary data.</text>
</comment>
<sequence length="106" mass="11176">MKKSKWTKWQVGMVIGVLLFYLFQEVKGSPQFVAAVSAAAISKDNTAPVTVQKETPNNRVSENTVRRGRNHDRMAAGAGAAGSSGSTGGTGSSEPQLKAHTRSQAS</sequence>
<reference evidence="2 3" key="1">
    <citation type="submission" date="2021-03" db="EMBL/GenBank/DDBJ databases">
        <title>Genomic Encyclopedia of Type Strains, Phase IV (KMG-IV): sequencing the most valuable type-strain genomes for metagenomic binning, comparative biology and taxonomic classification.</title>
        <authorList>
            <person name="Goeker M."/>
        </authorList>
    </citation>
    <scope>NUCLEOTIDE SEQUENCE [LARGE SCALE GENOMIC DNA]</scope>
    <source>
        <strain evidence="2 3">DSM 24950</strain>
    </source>
</reference>
<evidence type="ECO:0000313" key="3">
    <source>
        <dbReference type="Proteomes" id="UP001519344"/>
    </source>
</evidence>
<feature type="compositionally biased region" description="Polar residues" evidence="1">
    <location>
        <begin position="48"/>
        <end position="63"/>
    </location>
</feature>
<dbReference type="EMBL" id="JAGGKV010000006">
    <property type="protein sequence ID" value="MBP1963680.1"/>
    <property type="molecule type" value="Genomic_DNA"/>
</dbReference>
<feature type="compositionally biased region" description="Gly residues" evidence="1">
    <location>
        <begin position="79"/>
        <end position="91"/>
    </location>
</feature>
<name>A0ABS4HYY9_9BACL</name>
<protein>
    <submittedName>
        <fullName evidence="2">Uncharacterized protein</fullName>
    </submittedName>
</protein>
<accession>A0ABS4HYY9</accession>
<proteinExistence type="predicted"/>
<keyword evidence="3" id="KW-1185">Reference proteome</keyword>
<evidence type="ECO:0000256" key="1">
    <source>
        <dbReference type="SAM" id="MobiDB-lite"/>
    </source>
</evidence>
<dbReference type="RefSeq" id="WP_167061165.1">
    <property type="nucleotide sequence ID" value="NZ_JAAOZR010000024.1"/>
</dbReference>
<evidence type="ECO:0000313" key="2">
    <source>
        <dbReference type="EMBL" id="MBP1963680.1"/>
    </source>
</evidence>
<feature type="region of interest" description="Disordered" evidence="1">
    <location>
        <begin position="48"/>
        <end position="106"/>
    </location>
</feature>
<gene>
    <name evidence="2" type="ORF">J2Z65_002899</name>
</gene>